<organism evidence="1 2">
    <name type="scientific">Methylorubrum aminovorans</name>
    <dbReference type="NCBI Taxonomy" id="269069"/>
    <lineage>
        <taxon>Bacteria</taxon>
        <taxon>Pseudomonadati</taxon>
        <taxon>Pseudomonadota</taxon>
        <taxon>Alphaproteobacteria</taxon>
        <taxon>Hyphomicrobiales</taxon>
        <taxon>Methylobacteriaceae</taxon>
        <taxon>Methylorubrum</taxon>
    </lineage>
</organism>
<dbReference type="EMBL" id="BPRC01000026">
    <property type="protein sequence ID" value="GJE67402.1"/>
    <property type="molecule type" value="Genomic_DNA"/>
</dbReference>
<comment type="caution">
    <text evidence="1">The sequence shown here is derived from an EMBL/GenBank/DDBJ whole genome shotgun (WGS) entry which is preliminary data.</text>
</comment>
<evidence type="ECO:0000313" key="2">
    <source>
        <dbReference type="Proteomes" id="UP001055039"/>
    </source>
</evidence>
<gene>
    <name evidence="1" type="ORF">LNAOJCKE_4633</name>
</gene>
<dbReference type="Pfam" id="PF08837">
    <property type="entry name" value="DUF1810"/>
    <property type="match status" value="1"/>
</dbReference>
<dbReference type="InterPro" id="IPR036287">
    <property type="entry name" value="Rv1873-like_sf"/>
</dbReference>
<reference evidence="1" key="1">
    <citation type="journal article" date="2021" name="Front. Microbiol.">
        <title>Comprehensive Comparative Genomics and Phenotyping of Methylobacterium Species.</title>
        <authorList>
            <person name="Alessa O."/>
            <person name="Ogura Y."/>
            <person name="Fujitani Y."/>
            <person name="Takami H."/>
            <person name="Hayashi T."/>
            <person name="Sahin N."/>
            <person name="Tani A."/>
        </authorList>
    </citation>
    <scope>NUCLEOTIDE SEQUENCE</scope>
    <source>
        <strain evidence="1">NBRC 15686</strain>
    </source>
</reference>
<evidence type="ECO:0000313" key="1">
    <source>
        <dbReference type="EMBL" id="GJE67402.1"/>
    </source>
</evidence>
<dbReference type="RefSeq" id="WP_238228257.1">
    <property type="nucleotide sequence ID" value="NZ_BAAADH010000095.1"/>
</dbReference>
<reference evidence="1" key="2">
    <citation type="submission" date="2021-08" db="EMBL/GenBank/DDBJ databases">
        <authorList>
            <person name="Tani A."/>
            <person name="Ola A."/>
            <person name="Ogura Y."/>
            <person name="Katsura K."/>
            <person name="Hayashi T."/>
        </authorList>
    </citation>
    <scope>NUCLEOTIDE SEQUENCE</scope>
    <source>
        <strain evidence="1">NBRC 15686</strain>
    </source>
</reference>
<dbReference type="InterPro" id="IPR014937">
    <property type="entry name" value="DUF1810"/>
</dbReference>
<sequence length="142" mass="15628">MDYPFDLARFIEAQRGSYDQALAELTAGEKRSRWMWFIFPQLAGLGTSAMAQHYAISGLDEARAYLRHPVFGERLRTCTAAVNAITGRTAHQVFGSPGDMKFRSSMTLFGRADPAGPAFKEALARYYGSAEDPRTLGLLGDA</sequence>
<proteinExistence type="predicted"/>
<protein>
    <recommendedName>
        <fullName evidence="3">Calpastatin</fullName>
    </recommendedName>
</protein>
<dbReference type="SUPFAM" id="SSF140736">
    <property type="entry name" value="Rv1873-like"/>
    <property type="match status" value="1"/>
</dbReference>
<accession>A0ABQ4UM21</accession>
<keyword evidence="2" id="KW-1185">Reference proteome</keyword>
<dbReference type="PIRSF" id="PIRSF008546">
    <property type="entry name" value="UCP008546"/>
    <property type="match status" value="1"/>
</dbReference>
<dbReference type="Proteomes" id="UP001055039">
    <property type="component" value="Unassembled WGS sequence"/>
</dbReference>
<evidence type="ECO:0008006" key="3">
    <source>
        <dbReference type="Google" id="ProtNLM"/>
    </source>
</evidence>
<name>A0ABQ4UM21_9HYPH</name>
<dbReference type="Gene3D" id="1.25.40.380">
    <property type="entry name" value="Protein of unknown function DUF1810"/>
    <property type="match status" value="1"/>
</dbReference>